<keyword evidence="2 5" id="KW-0808">Transferase</keyword>
<protein>
    <recommendedName>
        <fullName evidence="5">Acetyltransferase</fullName>
        <ecNumber evidence="5">2.3.1.-</ecNumber>
    </recommendedName>
</protein>
<dbReference type="Gene3D" id="2.160.10.10">
    <property type="entry name" value="Hexapeptide repeat proteins"/>
    <property type="match status" value="1"/>
</dbReference>
<evidence type="ECO:0000256" key="5">
    <source>
        <dbReference type="RuleBase" id="RU367021"/>
    </source>
</evidence>
<proteinExistence type="inferred from homology"/>
<feature type="domain" description="Maltose/galactoside acetyltransferase" evidence="6">
    <location>
        <begin position="4"/>
        <end position="59"/>
    </location>
</feature>
<sequence>MNEKDKMLSNEWYDANYDENLLKERMKAQNLCHDFNQTKPSDEKRRQEILVELLGYIPKNAEVASPFMTDYGYNVKLGDNVFININNYFMDGAEITLGSNVFVGPSCGFYTASHPLAAEERNKGLEKASPIYIGSNVWLGGNVSVMPGVTIGEGTVIGAGSVVTKDIPDNVLAAGVPCKVIRTID</sequence>
<dbReference type="OrthoDB" id="9782926at2"/>
<dbReference type="Pfam" id="PF00132">
    <property type="entry name" value="Hexapep"/>
    <property type="match status" value="1"/>
</dbReference>
<gene>
    <name evidence="7" type="ORF">SAMN05216216_10343</name>
</gene>
<keyword evidence="8" id="KW-1185">Reference proteome</keyword>
<dbReference type="InterPro" id="IPR011004">
    <property type="entry name" value="Trimer_LpxA-like_sf"/>
</dbReference>
<keyword evidence="4 5" id="KW-0012">Acyltransferase</keyword>
<evidence type="ECO:0000256" key="1">
    <source>
        <dbReference type="ARBA" id="ARBA00007274"/>
    </source>
</evidence>
<evidence type="ECO:0000256" key="4">
    <source>
        <dbReference type="ARBA" id="ARBA00023315"/>
    </source>
</evidence>
<dbReference type="STRING" id="576118.SAMN05216216_10343"/>
<dbReference type="Proteomes" id="UP000199008">
    <property type="component" value="Unassembled WGS sequence"/>
</dbReference>
<dbReference type="AlphaFoldDB" id="A0A1G9BN51"/>
<evidence type="ECO:0000256" key="2">
    <source>
        <dbReference type="ARBA" id="ARBA00022679"/>
    </source>
</evidence>
<dbReference type="PROSITE" id="PS00101">
    <property type="entry name" value="HEXAPEP_TRANSFERASES"/>
    <property type="match status" value="1"/>
</dbReference>
<dbReference type="FunFam" id="2.160.10.10:FF:000008">
    <property type="entry name" value="Maltose O-acetyltransferase"/>
    <property type="match status" value="1"/>
</dbReference>
<dbReference type="RefSeq" id="WP_092984421.1">
    <property type="nucleotide sequence ID" value="NZ_FNFY01000003.1"/>
</dbReference>
<dbReference type="Pfam" id="PF12464">
    <property type="entry name" value="Mac"/>
    <property type="match status" value="1"/>
</dbReference>
<evidence type="ECO:0000259" key="6">
    <source>
        <dbReference type="SMART" id="SM01266"/>
    </source>
</evidence>
<organism evidence="7 8">
    <name type="scientific">Lacicoccus qingdaonensis</name>
    <dbReference type="NCBI Taxonomy" id="576118"/>
    <lineage>
        <taxon>Bacteria</taxon>
        <taxon>Bacillati</taxon>
        <taxon>Bacillota</taxon>
        <taxon>Bacilli</taxon>
        <taxon>Bacillales</taxon>
        <taxon>Salinicoccaceae</taxon>
        <taxon>Lacicoccus</taxon>
    </lineage>
</organism>
<evidence type="ECO:0000313" key="7">
    <source>
        <dbReference type="EMBL" id="SDK40886.1"/>
    </source>
</evidence>
<dbReference type="InterPro" id="IPR039369">
    <property type="entry name" value="LacA-like"/>
</dbReference>
<reference evidence="8" key="1">
    <citation type="submission" date="2016-10" db="EMBL/GenBank/DDBJ databases">
        <authorList>
            <person name="Varghese N."/>
            <person name="Submissions S."/>
        </authorList>
    </citation>
    <scope>NUCLEOTIDE SEQUENCE [LARGE SCALE GENOMIC DNA]</scope>
    <source>
        <strain evidence="8">CGMCC 1.8895</strain>
    </source>
</reference>
<dbReference type="InterPro" id="IPR024688">
    <property type="entry name" value="Mac_dom"/>
</dbReference>
<dbReference type="SUPFAM" id="SSF51161">
    <property type="entry name" value="Trimeric LpxA-like enzymes"/>
    <property type="match status" value="1"/>
</dbReference>
<dbReference type="InterPro" id="IPR018357">
    <property type="entry name" value="Hexapep_transf_CS"/>
</dbReference>
<evidence type="ECO:0000256" key="3">
    <source>
        <dbReference type="ARBA" id="ARBA00022737"/>
    </source>
</evidence>
<dbReference type="InterPro" id="IPR001451">
    <property type="entry name" value="Hexapep"/>
</dbReference>
<dbReference type="EMBL" id="FNFY01000003">
    <property type="protein sequence ID" value="SDK40886.1"/>
    <property type="molecule type" value="Genomic_DNA"/>
</dbReference>
<dbReference type="PANTHER" id="PTHR43017">
    <property type="entry name" value="GALACTOSIDE O-ACETYLTRANSFERASE"/>
    <property type="match status" value="1"/>
</dbReference>
<name>A0A1G9BN51_9BACL</name>
<comment type="similarity">
    <text evidence="1 5">Belongs to the transferase hexapeptide repeat family.</text>
</comment>
<dbReference type="GO" id="GO:0008870">
    <property type="term" value="F:galactoside O-acetyltransferase activity"/>
    <property type="evidence" value="ECO:0007669"/>
    <property type="project" value="TreeGrafter"/>
</dbReference>
<accession>A0A1G9BN51</accession>
<dbReference type="SMART" id="SM01266">
    <property type="entry name" value="Mac"/>
    <property type="match status" value="1"/>
</dbReference>
<dbReference type="CDD" id="cd03357">
    <property type="entry name" value="LbH_MAT_GAT"/>
    <property type="match status" value="1"/>
</dbReference>
<keyword evidence="3" id="KW-0677">Repeat</keyword>
<dbReference type="EC" id="2.3.1.-" evidence="5"/>
<evidence type="ECO:0000313" key="8">
    <source>
        <dbReference type="Proteomes" id="UP000199008"/>
    </source>
</evidence>
<dbReference type="PANTHER" id="PTHR43017:SF1">
    <property type="entry name" value="ACETYLTRANSFERASE YJL218W-RELATED"/>
    <property type="match status" value="1"/>
</dbReference>